<keyword evidence="1" id="KW-1133">Transmembrane helix</keyword>
<accession>A0A815AIG0</accession>
<protein>
    <submittedName>
        <fullName evidence="2">Uncharacterized protein</fullName>
    </submittedName>
</protein>
<feature type="transmembrane region" description="Helical" evidence="1">
    <location>
        <begin position="88"/>
        <end position="115"/>
    </location>
</feature>
<name>A0A815AIG0_9BILA</name>
<evidence type="ECO:0000256" key="1">
    <source>
        <dbReference type="SAM" id="Phobius"/>
    </source>
</evidence>
<keyword evidence="1" id="KW-0812">Transmembrane</keyword>
<dbReference type="AlphaFoldDB" id="A0A815AIG0"/>
<evidence type="ECO:0000313" key="5">
    <source>
        <dbReference type="Proteomes" id="UP000663870"/>
    </source>
</evidence>
<keyword evidence="1" id="KW-0472">Membrane</keyword>
<organism evidence="2 4">
    <name type="scientific">Rotaria sordida</name>
    <dbReference type="NCBI Taxonomy" id="392033"/>
    <lineage>
        <taxon>Eukaryota</taxon>
        <taxon>Metazoa</taxon>
        <taxon>Spiralia</taxon>
        <taxon>Gnathifera</taxon>
        <taxon>Rotifera</taxon>
        <taxon>Eurotatoria</taxon>
        <taxon>Bdelloidea</taxon>
        <taxon>Philodinida</taxon>
        <taxon>Philodinidae</taxon>
        <taxon>Rotaria</taxon>
    </lineage>
</organism>
<keyword evidence="5" id="KW-1185">Reference proteome</keyword>
<feature type="transmembrane region" description="Helical" evidence="1">
    <location>
        <begin position="121"/>
        <end position="147"/>
    </location>
</feature>
<evidence type="ECO:0000313" key="3">
    <source>
        <dbReference type="EMBL" id="CAF1540276.1"/>
    </source>
</evidence>
<dbReference type="Proteomes" id="UP000663854">
    <property type="component" value="Unassembled WGS sequence"/>
</dbReference>
<dbReference type="EMBL" id="CAJNOL010002982">
    <property type="protein sequence ID" value="CAF1540276.1"/>
    <property type="molecule type" value="Genomic_DNA"/>
</dbReference>
<dbReference type="Proteomes" id="UP000663870">
    <property type="component" value="Unassembled WGS sequence"/>
</dbReference>
<gene>
    <name evidence="3" type="ORF">JXQ802_LOCUS42898</name>
    <name evidence="2" type="ORF">PYM288_LOCUS27826</name>
</gene>
<evidence type="ECO:0000313" key="2">
    <source>
        <dbReference type="EMBL" id="CAF1259993.1"/>
    </source>
</evidence>
<evidence type="ECO:0000313" key="4">
    <source>
        <dbReference type="Proteomes" id="UP000663854"/>
    </source>
</evidence>
<sequence>MHEKHIITTQRWYTAPITMKNMSVINVNIYAVQTLDRHHLNKLNISFDNSQIVNLNNEENNIEQWTIGRDIAFHIGWNLTIIPHIKDLCLNVTIATLIGFYPMARTILAALGSLIDPSIGITLVSFLTFTNSISIAIIVAPIVGLSVKNSPKYYRQRINRQQ</sequence>
<comment type="caution">
    <text evidence="2">The sequence shown here is derived from an EMBL/GenBank/DDBJ whole genome shotgun (WGS) entry which is preliminary data.</text>
</comment>
<dbReference type="EMBL" id="CAJNOH010001913">
    <property type="protein sequence ID" value="CAF1259993.1"/>
    <property type="molecule type" value="Genomic_DNA"/>
</dbReference>
<proteinExistence type="predicted"/>
<reference evidence="2" key="1">
    <citation type="submission" date="2021-02" db="EMBL/GenBank/DDBJ databases">
        <authorList>
            <person name="Nowell W R."/>
        </authorList>
    </citation>
    <scope>NUCLEOTIDE SEQUENCE</scope>
</reference>